<accession>A0A3N9PTF1</accession>
<feature type="transmembrane region" description="Helical" evidence="6">
    <location>
        <begin position="281"/>
        <end position="302"/>
    </location>
</feature>
<feature type="transmembrane region" description="Helical" evidence="6">
    <location>
        <begin position="308"/>
        <end position="332"/>
    </location>
</feature>
<sequence>MFKRVGQFVGKHPKKWLALWILILIGSFLVSPKLHDRLAIGGSENQKTESTEARAYIQEHYDGLYKFRALVIVSNPSMDVDDPAFKDAVTRIETEAKRIGEVERIISPFNADRPQLLDAANHRAFMYLDMNQNAVQYVGKLRSKIEELKDPLQGFQVLVSGGPGVSYDVNQTSASNVATVEKIGLPIVFILLLVVFRSVIAALLPLLMGIFSILVSMAVIYFVSLNVQLSTLLNNIVTMLGLGVAIDYALFITQRFREEMRKHGDKHVAIAMAVSTSGKSVFFAGMTVAISLISLISANTLITRSVAIGGFVVVLVSLFASLTLLPAVLVLLGKNIDFLRIPFAPKTVGNNRIAGFLIQRFLKYPIMFLLIGLLLASAFLPFVKDIQVHSSVVAYQELPDGSDSKEGMKAVVDHFGVGELFPIQVVLQSPDRNVYSAESLSEIDRLTQKIKEVAHVSRVVSLTTLSPQTADPAAYAAIYQNRDSLPAAMKSQLKNLVGKDMHSTVLQVISANDPNSDESRAIVKELRQRILPEANLSFIGKVTGDTAVGVDVEERITSSIPMILGIVVGLTFLLLFSAFRSIILPLKAILLNGLVTASSLGFLVYMFQEAHLHGTTPMPLDINTPVILFTLLFGLSVDYEVILVSRMKEMYDSNKNIRTSITDGFISTVGMINGAASIMIVVFTVFYFADFQIIRQLGVGLAFAILVDVLLVRTLLVPTTMFLLGPLNWWLPNQRRRQKKSKELIAHELK</sequence>
<name>A0A3N9PTF1_9BACL</name>
<feature type="transmembrane region" description="Helical" evidence="6">
    <location>
        <begin position="701"/>
        <end position="731"/>
    </location>
</feature>
<evidence type="ECO:0000256" key="2">
    <source>
        <dbReference type="ARBA" id="ARBA00022475"/>
    </source>
</evidence>
<proteinExistence type="predicted"/>
<feature type="transmembrane region" description="Helical" evidence="6">
    <location>
        <begin position="626"/>
        <end position="644"/>
    </location>
</feature>
<dbReference type="Pfam" id="PF03176">
    <property type="entry name" value="MMPL"/>
    <property type="match status" value="2"/>
</dbReference>
<dbReference type="RefSeq" id="WP_124696906.1">
    <property type="nucleotide sequence ID" value="NZ_JBHUFE010000026.1"/>
</dbReference>
<feature type="transmembrane region" description="Helical" evidence="6">
    <location>
        <begin position="586"/>
        <end position="606"/>
    </location>
</feature>
<keyword evidence="2" id="KW-1003">Cell membrane</keyword>
<comment type="caution">
    <text evidence="8">The sequence shown here is derived from an EMBL/GenBank/DDBJ whole genome shotgun (WGS) entry which is preliminary data.</text>
</comment>
<comment type="subcellular location">
    <subcellularLocation>
        <location evidence="1">Cell membrane</location>
        <topology evidence="1">Multi-pass membrane protein</topology>
    </subcellularLocation>
</comment>
<dbReference type="GO" id="GO:0005886">
    <property type="term" value="C:plasma membrane"/>
    <property type="evidence" value="ECO:0007669"/>
    <property type="project" value="UniProtKB-SubCell"/>
</dbReference>
<feature type="transmembrane region" description="Helical" evidence="6">
    <location>
        <begin position="560"/>
        <end position="579"/>
    </location>
</feature>
<protein>
    <submittedName>
        <fullName evidence="8">MMPL family transporter</fullName>
    </submittedName>
</protein>
<feature type="transmembrane region" description="Helical" evidence="6">
    <location>
        <begin position="183"/>
        <end position="200"/>
    </location>
</feature>
<reference evidence="8 9" key="1">
    <citation type="submission" date="2018-11" db="EMBL/GenBank/DDBJ databases">
        <title>Genome sequence of strain 7197.</title>
        <authorList>
            <person name="Gao J."/>
            <person name="Sun J."/>
        </authorList>
    </citation>
    <scope>NUCLEOTIDE SEQUENCE [LARGE SCALE GENOMIC DNA]</scope>
    <source>
        <strain evidence="8 9">7197</strain>
    </source>
</reference>
<dbReference type="SUPFAM" id="SSF82866">
    <property type="entry name" value="Multidrug efflux transporter AcrB transmembrane domain"/>
    <property type="match status" value="2"/>
</dbReference>
<feature type="transmembrane region" description="Helical" evidence="6">
    <location>
        <begin position="665"/>
        <end position="689"/>
    </location>
</feature>
<dbReference type="PANTHER" id="PTHR33406">
    <property type="entry name" value="MEMBRANE PROTEIN MJ1562-RELATED"/>
    <property type="match status" value="1"/>
</dbReference>
<keyword evidence="3 6" id="KW-0812">Transmembrane</keyword>
<feature type="domain" description="SSD" evidence="7">
    <location>
        <begin position="202"/>
        <end position="331"/>
    </location>
</feature>
<organism evidence="8 9">
    <name type="scientific">Paenibacillus rhizophilus</name>
    <dbReference type="NCBI Taxonomy" id="1850366"/>
    <lineage>
        <taxon>Bacteria</taxon>
        <taxon>Bacillati</taxon>
        <taxon>Bacillota</taxon>
        <taxon>Bacilli</taxon>
        <taxon>Bacillales</taxon>
        <taxon>Paenibacillaceae</taxon>
        <taxon>Paenibacillus</taxon>
    </lineage>
</organism>
<evidence type="ECO:0000313" key="8">
    <source>
        <dbReference type="EMBL" id="RQW09672.1"/>
    </source>
</evidence>
<evidence type="ECO:0000256" key="5">
    <source>
        <dbReference type="ARBA" id="ARBA00023136"/>
    </source>
</evidence>
<dbReference type="PROSITE" id="PS50156">
    <property type="entry name" value="SSD"/>
    <property type="match status" value="1"/>
</dbReference>
<dbReference type="EMBL" id="RQPI01000012">
    <property type="protein sequence ID" value="RQW09672.1"/>
    <property type="molecule type" value="Genomic_DNA"/>
</dbReference>
<dbReference type="AlphaFoldDB" id="A0A3N9PTF1"/>
<dbReference type="Gene3D" id="1.20.1640.10">
    <property type="entry name" value="Multidrug efflux transporter AcrB transmembrane domain"/>
    <property type="match status" value="2"/>
</dbReference>
<evidence type="ECO:0000256" key="4">
    <source>
        <dbReference type="ARBA" id="ARBA00022989"/>
    </source>
</evidence>
<feature type="transmembrane region" description="Helical" evidence="6">
    <location>
        <begin position="361"/>
        <end position="383"/>
    </location>
</feature>
<dbReference type="PANTHER" id="PTHR33406:SF13">
    <property type="entry name" value="MEMBRANE PROTEIN YDFJ"/>
    <property type="match status" value="1"/>
</dbReference>
<dbReference type="OrthoDB" id="7051771at2"/>
<feature type="transmembrane region" description="Helical" evidence="6">
    <location>
        <begin position="232"/>
        <end position="252"/>
    </location>
</feature>
<dbReference type="Proteomes" id="UP000282529">
    <property type="component" value="Unassembled WGS sequence"/>
</dbReference>
<feature type="transmembrane region" description="Helical" evidence="6">
    <location>
        <begin position="207"/>
        <end position="226"/>
    </location>
</feature>
<gene>
    <name evidence="8" type="ORF">EH198_18025</name>
</gene>
<evidence type="ECO:0000256" key="6">
    <source>
        <dbReference type="SAM" id="Phobius"/>
    </source>
</evidence>
<keyword evidence="9" id="KW-1185">Reference proteome</keyword>
<evidence type="ECO:0000256" key="1">
    <source>
        <dbReference type="ARBA" id="ARBA00004651"/>
    </source>
</evidence>
<keyword evidence="5 6" id="KW-0472">Membrane</keyword>
<dbReference type="InterPro" id="IPR004869">
    <property type="entry name" value="MMPL_dom"/>
</dbReference>
<evidence type="ECO:0000313" key="9">
    <source>
        <dbReference type="Proteomes" id="UP000282529"/>
    </source>
</evidence>
<evidence type="ECO:0000256" key="3">
    <source>
        <dbReference type="ARBA" id="ARBA00022692"/>
    </source>
</evidence>
<dbReference type="InterPro" id="IPR050545">
    <property type="entry name" value="Mycobact_MmpL"/>
</dbReference>
<keyword evidence="4 6" id="KW-1133">Transmembrane helix</keyword>
<dbReference type="InterPro" id="IPR000731">
    <property type="entry name" value="SSD"/>
</dbReference>
<evidence type="ECO:0000259" key="7">
    <source>
        <dbReference type="PROSITE" id="PS50156"/>
    </source>
</evidence>